<keyword evidence="2" id="KW-0809">Transit peptide</keyword>
<evidence type="ECO:0000313" key="6">
    <source>
        <dbReference type="Proteomes" id="UP000008810"/>
    </source>
</evidence>
<reference evidence="4" key="2">
    <citation type="submission" date="2017-06" db="EMBL/GenBank/DDBJ databases">
        <title>WGS assembly of Brachypodium distachyon.</title>
        <authorList>
            <consortium name="The International Brachypodium Initiative"/>
            <person name="Lucas S."/>
            <person name="Harmon-Smith M."/>
            <person name="Lail K."/>
            <person name="Tice H."/>
            <person name="Grimwood J."/>
            <person name="Bruce D."/>
            <person name="Barry K."/>
            <person name="Shu S."/>
            <person name="Lindquist E."/>
            <person name="Wang M."/>
            <person name="Pitluck S."/>
            <person name="Vogel J.P."/>
            <person name="Garvin D.F."/>
            <person name="Mockler T.C."/>
            <person name="Schmutz J."/>
            <person name="Rokhsar D."/>
            <person name="Bevan M.W."/>
        </authorList>
    </citation>
    <scope>NUCLEOTIDE SEQUENCE</scope>
    <source>
        <strain evidence="4">Bd21</strain>
    </source>
</reference>
<evidence type="ECO:0000256" key="2">
    <source>
        <dbReference type="ARBA" id="ARBA00022946"/>
    </source>
</evidence>
<keyword evidence="6" id="KW-1185">Reference proteome</keyword>
<keyword evidence="1" id="KW-0677">Repeat</keyword>
<dbReference type="EMBL" id="CM000881">
    <property type="protein sequence ID" value="KQK04929.1"/>
    <property type="molecule type" value="Genomic_DNA"/>
</dbReference>
<gene>
    <name evidence="4" type="ORF">BRADI_2g16866v3</name>
</gene>
<dbReference type="Pfam" id="PF01535">
    <property type="entry name" value="PPR"/>
    <property type="match status" value="4"/>
</dbReference>
<evidence type="ECO:0008006" key="7">
    <source>
        <dbReference type="Google" id="ProtNLM"/>
    </source>
</evidence>
<dbReference type="InParanoid" id="A0A0Q3K2E9"/>
<dbReference type="InterPro" id="IPR046960">
    <property type="entry name" value="PPR_At4g14850-like_plant"/>
</dbReference>
<dbReference type="InterPro" id="IPR011990">
    <property type="entry name" value="TPR-like_helical_dom_sf"/>
</dbReference>
<evidence type="ECO:0000313" key="5">
    <source>
        <dbReference type="EnsemblPlants" id="KQK04929"/>
    </source>
</evidence>
<dbReference type="PROSITE" id="PS51375">
    <property type="entry name" value="PPR"/>
    <property type="match status" value="1"/>
</dbReference>
<feature type="repeat" description="PPR" evidence="3">
    <location>
        <begin position="344"/>
        <end position="378"/>
    </location>
</feature>
<name>A0A0Q3K2E9_BRADI</name>
<dbReference type="PANTHER" id="PTHR47926:SF343">
    <property type="entry name" value="PENTACOTRIPEPTIDE-REPEAT REGION OF PRORP DOMAIN-CONTAINING PROTEIN"/>
    <property type="match status" value="1"/>
</dbReference>
<reference evidence="4 5" key="1">
    <citation type="journal article" date="2010" name="Nature">
        <title>Genome sequencing and analysis of the model grass Brachypodium distachyon.</title>
        <authorList>
            <consortium name="International Brachypodium Initiative"/>
        </authorList>
    </citation>
    <scope>NUCLEOTIDE SEQUENCE [LARGE SCALE GENOMIC DNA]</scope>
    <source>
        <strain evidence="4 5">Bd21</strain>
    </source>
</reference>
<dbReference type="EnsemblPlants" id="KQK04929">
    <property type="protein sequence ID" value="KQK04929"/>
    <property type="gene ID" value="BRADI_2g16866v3"/>
</dbReference>
<dbReference type="PANTHER" id="PTHR47926">
    <property type="entry name" value="PENTATRICOPEPTIDE REPEAT-CONTAINING PROTEIN"/>
    <property type="match status" value="1"/>
</dbReference>
<evidence type="ECO:0000256" key="3">
    <source>
        <dbReference type="PROSITE-ProRule" id="PRU00708"/>
    </source>
</evidence>
<dbReference type="GO" id="GO:0003723">
    <property type="term" value="F:RNA binding"/>
    <property type="evidence" value="ECO:0007669"/>
    <property type="project" value="InterPro"/>
</dbReference>
<dbReference type="Gene3D" id="1.25.40.10">
    <property type="entry name" value="Tetratricopeptide repeat domain"/>
    <property type="match status" value="3"/>
</dbReference>
<dbReference type="NCBIfam" id="TIGR00756">
    <property type="entry name" value="PPR"/>
    <property type="match status" value="1"/>
</dbReference>
<evidence type="ECO:0000256" key="1">
    <source>
        <dbReference type="ARBA" id="ARBA00022737"/>
    </source>
</evidence>
<dbReference type="Gramene" id="KQK04929">
    <property type="protein sequence ID" value="KQK04929"/>
    <property type="gene ID" value="BRADI_2g16866v3"/>
</dbReference>
<dbReference type="ExpressionAtlas" id="A0A0Q3K2E9">
    <property type="expression patterns" value="baseline"/>
</dbReference>
<organism evidence="4">
    <name type="scientific">Brachypodium distachyon</name>
    <name type="common">Purple false brome</name>
    <name type="synonym">Trachynia distachya</name>
    <dbReference type="NCBI Taxonomy" id="15368"/>
    <lineage>
        <taxon>Eukaryota</taxon>
        <taxon>Viridiplantae</taxon>
        <taxon>Streptophyta</taxon>
        <taxon>Embryophyta</taxon>
        <taxon>Tracheophyta</taxon>
        <taxon>Spermatophyta</taxon>
        <taxon>Magnoliopsida</taxon>
        <taxon>Liliopsida</taxon>
        <taxon>Poales</taxon>
        <taxon>Poaceae</taxon>
        <taxon>BOP clade</taxon>
        <taxon>Pooideae</taxon>
        <taxon>Stipodae</taxon>
        <taxon>Brachypodieae</taxon>
        <taxon>Brachypodium</taxon>
    </lineage>
</organism>
<dbReference type="OrthoDB" id="185373at2759"/>
<dbReference type="Proteomes" id="UP000008810">
    <property type="component" value="Chromosome 2"/>
</dbReference>
<protein>
    <recommendedName>
        <fullName evidence="7">Pentatricopeptide repeat-containing protein</fullName>
    </recommendedName>
</protein>
<proteinExistence type="predicted"/>
<reference evidence="5" key="3">
    <citation type="submission" date="2018-08" db="UniProtKB">
        <authorList>
            <consortium name="EnsemblPlants"/>
        </authorList>
    </citation>
    <scope>IDENTIFICATION</scope>
    <source>
        <strain evidence="5">cv. Bd21</strain>
    </source>
</reference>
<dbReference type="GO" id="GO:0009451">
    <property type="term" value="P:RNA modification"/>
    <property type="evidence" value="ECO:0007669"/>
    <property type="project" value="InterPro"/>
</dbReference>
<evidence type="ECO:0000313" key="4">
    <source>
        <dbReference type="EMBL" id="KQK04929.1"/>
    </source>
</evidence>
<sequence>MAGGGPSPTHGGRRGFIASMSERRIVLHANPYMKGSKNLFQACIKRSPKPSRAQARRRRHLPCQLPRRALLPQAFSGLPRNALRPFRLPLPVPPQRLRLQHRALVRFPRGGPRCQVWNTVVAALARSDCRADETLELCHRMLREILVPSPRGQGRGGLESNLFVENTKCGSVADAVRLFAGMARPNEVPFTTMMGGLVQARSAADTLRLFARMCRSGRAWPVRSEDNVAARAFRLGQSIHALIIARKGFGSDQHVGNSSIDMYAKFKQMHEALKGEDVPSARAMFDKISRPSDHMEHTTIWLLPGRTLQDKQGSCYITTCSSLVVWRTCIHLAQSIFSRMAERDVVCWNYIISGLAIHSLSRQAFDFFTKMREKGFMPIESSYASRINSSARLSSGPQGRQIHAQVVKDSYDQNVYVGSVLIDMCAKWGNMDGAHLSFDCMMTKYIVAWNEMIQAYAQNGFGEKAVNIKSDAYIVSAW</sequence>
<dbReference type="AlphaFoldDB" id="A0A0Q3K2E9"/>
<accession>A0A0Q3K2E9</accession>
<dbReference type="InterPro" id="IPR002885">
    <property type="entry name" value="PPR_rpt"/>
</dbReference>